<gene>
    <name evidence="4" type="ORF">NVS32_07470</name>
</gene>
<keyword evidence="3" id="KW-0479">Metal-binding</keyword>
<evidence type="ECO:0000313" key="4">
    <source>
        <dbReference type="EMBL" id="MCR9036782.1"/>
    </source>
</evidence>
<protein>
    <submittedName>
        <fullName evidence="4">Glycosyltransferase family 8 protein</fullName>
    </submittedName>
</protein>
<dbReference type="EMBL" id="JANSKA010000004">
    <property type="protein sequence ID" value="MCR9036782.1"/>
    <property type="molecule type" value="Genomic_DNA"/>
</dbReference>
<keyword evidence="2" id="KW-0808">Transferase</keyword>
<dbReference type="Gene3D" id="3.90.550.10">
    <property type="entry name" value="Spore Coat Polysaccharide Biosynthesis Protein SpsA, Chain A"/>
    <property type="match status" value="1"/>
</dbReference>
<accession>A0ABT1Z9A2</accession>
<dbReference type="Proteomes" id="UP001204320">
    <property type="component" value="Unassembled WGS sequence"/>
</dbReference>
<sequence>MISQSGTPATQQTQRGTMLATSSRELPLDLNDVVLVFACNELFVPYLSVALQSILVNASPNRHYDIVVLTRDITPKSMITLTQQASKYHVGLGFLDVDAALGDIKLPHHGHFRPETYFRLLAPTLLDNVEKAIYLDSDIVVCADVAELFDTDVTGYLLAATRDADTIGQIDGYDPTVYSYLKDQLGMTEPHDYFQAGVLLMNLEKFRQTITAEELLDIATERTWRWLDQDVLNKVVDGHYRRVHMKWNYLVDWQYMRRTHIVAQAPKDVQDEYDEARRDYRIVHYAGPDNRPWLYPDSDLAGLFWQYAAGSPYLEYLRDQLEKSRSTVDGMARRIKAVAIYRGIMHAFDYTCPAGTKRRQKFIEYYERFGGSVG</sequence>
<evidence type="ECO:0000256" key="1">
    <source>
        <dbReference type="ARBA" id="ARBA00022676"/>
    </source>
</evidence>
<name>A0ABT1Z9A2_9ACTN</name>
<comment type="caution">
    <text evidence="4">The sequence shown here is derived from an EMBL/GenBank/DDBJ whole genome shotgun (WGS) entry which is preliminary data.</text>
</comment>
<dbReference type="InterPro" id="IPR029044">
    <property type="entry name" value="Nucleotide-diphossugar_trans"/>
</dbReference>
<keyword evidence="1" id="KW-0328">Glycosyltransferase</keyword>
<dbReference type="PANTHER" id="PTHR13778">
    <property type="entry name" value="GLYCOSYLTRANSFERASE 8 DOMAIN-CONTAINING PROTEIN"/>
    <property type="match status" value="1"/>
</dbReference>
<dbReference type="CDD" id="cd04194">
    <property type="entry name" value="GT8_A4GalT_like"/>
    <property type="match status" value="1"/>
</dbReference>
<evidence type="ECO:0000256" key="3">
    <source>
        <dbReference type="ARBA" id="ARBA00022723"/>
    </source>
</evidence>
<proteinExistence type="predicted"/>
<dbReference type="InterPro" id="IPR050748">
    <property type="entry name" value="Glycosyltrans_8_dom-fam"/>
</dbReference>
<dbReference type="RefSeq" id="WP_258499256.1">
    <property type="nucleotide sequence ID" value="NZ_JANSKA010000004.1"/>
</dbReference>
<organism evidence="4 5">
    <name type="scientific">Tractidigestivibacter montrealensis</name>
    <dbReference type="NCBI Taxonomy" id="2972466"/>
    <lineage>
        <taxon>Bacteria</taxon>
        <taxon>Bacillati</taxon>
        <taxon>Actinomycetota</taxon>
        <taxon>Coriobacteriia</taxon>
        <taxon>Coriobacteriales</taxon>
        <taxon>Atopobiaceae</taxon>
        <taxon>Tractidigestivibacter</taxon>
    </lineage>
</organism>
<evidence type="ECO:0000256" key="2">
    <source>
        <dbReference type="ARBA" id="ARBA00022679"/>
    </source>
</evidence>
<evidence type="ECO:0000313" key="5">
    <source>
        <dbReference type="Proteomes" id="UP001204320"/>
    </source>
</evidence>
<reference evidence="4 5" key="1">
    <citation type="submission" date="2022-08" db="EMBL/GenBank/DDBJ databases">
        <title>Tractidigestivibacter montrealensis type strain KD21.</title>
        <authorList>
            <person name="Diop K."/>
            <person name="Richard C."/>
            <person name="Routy B."/>
        </authorList>
    </citation>
    <scope>NUCLEOTIDE SEQUENCE [LARGE SCALE GENOMIC DNA]</scope>
    <source>
        <strain evidence="4 5">KD21</strain>
    </source>
</reference>
<keyword evidence="5" id="KW-1185">Reference proteome</keyword>
<dbReference type="InterPro" id="IPR002495">
    <property type="entry name" value="Glyco_trans_8"/>
</dbReference>
<dbReference type="PANTHER" id="PTHR13778:SF47">
    <property type="entry name" value="LIPOPOLYSACCHARIDE 1,3-GALACTOSYLTRANSFERASE"/>
    <property type="match status" value="1"/>
</dbReference>
<dbReference type="SUPFAM" id="SSF53448">
    <property type="entry name" value="Nucleotide-diphospho-sugar transferases"/>
    <property type="match status" value="1"/>
</dbReference>
<dbReference type="Pfam" id="PF01501">
    <property type="entry name" value="Glyco_transf_8"/>
    <property type="match status" value="1"/>
</dbReference>